<feature type="compositionally biased region" description="Basic and acidic residues" evidence="1">
    <location>
        <begin position="195"/>
        <end position="209"/>
    </location>
</feature>
<organism evidence="2 3">
    <name type="scientific">Amniculicola lignicola CBS 123094</name>
    <dbReference type="NCBI Taxonomy" id="1392246"/>
    <lineage>
        <taxon>Eukaryota</taxon>
        <taxon>Fungi</taxon>
        <taxon>Dikarya</taxon>
        <taxon>Ascomycota</taxon>
        <taxon>Pezizomycotina</taxon>
        <taxon>Dothideomycetes</taxon>
        <taxon>Pleosporomycetidae</taxon>
        <taxon>Pleosporales</taxon>
        <taxon>Amniculicolaceae</taxon>
        <taxon>Amniculicola</taxon>
    </lineage>
</organism>
<name>A0A6A5W956_9PLEO</name>
<proteinExistence type="predicted"/>
<dbReference type="OrthoDB" id="3796057at2759"/>
<evidence type="ECO:0000313" key="2">
    <source>
        <dbReference type="EMBL" id="KAF1996661.1"/>
    </source>
</evidence>
<protein>
    <submittedName>
        <fullName evidence="2">Uncharacterized protein</fullName>
    </submittedName>
</protein>
<feature type="compositionally biased region" description="Polar residues" evidence="1">
    <location>
        <begin position="36"/>
        <end position="49"/>
    </location>
</feature>
<feature type="region of interest" description="Disordered" evidence="1">
    <location>
        <begin position="281"/>
        <end position="331"/>
    </location>
</feature>
<evidence type="ECO:0000256" key="1">
    <source>
        <dbReference type="SAM" id="MobiDB-lite"/>
    </source>
</evidence>
<reference evidence="2" key="1">
    <citation type="journal article" date="2020" name="Stud. Mycol.">
        <title>101 Dothideomycetes genomes: a test case for predicting lifestyles and emergence of pathogens.</title>
        <authorList>
            <person name="Haridas S."/>
            <person name="Albert R."/>
            <person name="Binder M."/>
            <person name="Bloem J."/>
            <person name="Labutti K."/>
            <person name="Salamov A."/>
            <person name="Andreopoulos B."/>
            <person name="Baker S."/>
            <person name="Barry K."/>
            <person name="Bills G."/>
            <person name="Bluhm B."/>
            <person name="Cannon C."/>
            <person name="Castanera R."/>
            <person name="Culley D."/>
            <person name="Daum C."/>
            <person name="Ezra D."/>
            <person name="Gonzalez J."/>
            <person name="Henrissat B."/>
            <person name="Kuo A."/>
            <person name="Liang C."/>
            <person name="Lipzen A."/>
            <person name="Lutzoni F."/>
            <person name="Magnuson J."/>
            <person name="Mondo S."/>
            <person name="Nolan M."/>
            <person name="Ohm R."/>
            <person name="Pangilinan J."/>
            <person name="Park H.-J."/>
            <person name="Ramirez L."/>
            <person name="Alfaro M."/>
            <person name="Sun H."/>
            <person name="Tritt A."/>
            <person name="Yoshinaga Y."/>
            <person name="Zwiers L.-H."/>
            <person name="Turgeon B."/>
            <person name="Goodwin S."/>
            <person name="Spatafora J."/>
            <person name="Crous P."/>
            <person name="Grigoriev I."/>
        </authorList>
    </citation>
    <scope>NUCLEOTIDE SEQUENCE</scope>
    <source>
        <strain evidence="2">CBS 123094</strain>
    </source>
</reference>
<feature type="compositionally biased region" description="Low complexity" evidence="1">
    <location>
        <begin position="60"/>
        <end position="76"/>
    </location>
</feature>
<feature type="region of interest" description="Disordered" evidence="1">
    <location>
        <begin position="224"/>
        <end position="247"/>
    </location>
</feature>
<feature type="region of interest" description="Disordered" evidence="1">
    <location>
        <begin position="1"/>
        <end position="78"/>
    </location>
</feature>
<evidence type="ECO:0000313" key="3">
    <source>
        <dbReference type="Proteomes" id="UP000799779"/>
    </source>
</evidence>
<sequence>MSYIYPPNNLDLADYGLQDDRTPTHKAQEKKPARSDSPSSKASHSNMSNRARDMFPPSSPSTAEETTTPATGASGTLPKVTEVFSPLSAVATSGWNDDEPHFLEPGQVVGGIVLEDSELEGGIHEVSGIAENDVNESSGLERHMHGNSNSVASHEEAHGATAFCNNTWSETPGTLASSPATATHRPQDLGGILSHHRDVTTEEVDHLQQRRREVEAQLDIEREEHEHELQLGPEPGPEPERDETSTVGASLADLQAHAGAVPLGEGVAVVNIDQLADLLTPDRCPAPENTPASEPGTVINRGSTLQSGPPNTPTPVAKHSPSSQSPPNPLIKAPLVARPNEGRKVSFADAPTTVPETPFTRTLNYFKELKVATSKNKENSPLKHRRNASLPEEIAALQNEAADFFSDGDGEDLDQYREKDLAPLNPVMETQNAGDIIMSSLASPKAVNLEGAGGQVTMQDELSPRRIKVQIVEEQADGTEQIRTMEFHEEEGVEVVCVVEREEVFEWVDEEVDHPGIINAIAMMPKVVFWMVCGAVERGVEEVLNQIF</sequence>
<gene>
    <name evidence="2" type="ORF">P154DRAFT_607738</name>
</gene>
<dbReference type="EMBL" id="ML977622">
    <property type="protein sequence ID" value="KAF1996661.1"/>
    <property type="molecule type" value="Genomic_DNA"/>
</dbReference>
<feature type="region of interest" description="Disordered" evidence="1">
    <location>
        <begin position="174"/>
        <end position="209"/>
    </location>
</feature>
<feature type="compositionally biased region" description="Polar residues" evidence="1">
    <location>
        <begin position="300"/>
        <end position="309"/>
    </location>
</feature>
<dbReference type="AlphaFoldDB" id="A0A6A5W956"/>
<feature type="compositionally biased region" description="Basic and acidic residues" evidence="1">
    <location>
        <begin position="18"/>
        <end position="34"/>
    </location>
</feature>
<accession>A0A6A5W956</accession>
<keyword evidence="3" id="KW-1185">Reference proteome</keyword>
<dbReference type="Proteomes" id="UP000799779">
    <property type="component" value="Unassembled WGS sequence"/>
</dbReference>